<proteinExistence type="predicted"/>
<sequence>WTRGIHAQLVNKIASPGGSYSVTWLTPRPERRAVVLLAAFSSKPKQGSEILDPRGISTTESIIAPAGTFNFRKRPIRSEALGLTLPPRYTNEFKAALIPTGFLPTKPSVGLSVCTRETCED</sequence>
<reference evidence="1 2" key="1">
    <citation type="submission" date="2016-06" db="EMBL/GenBank/DDBJ databases">
        <authorList>
            <person name="Kjaerup R.B."/>
            <person name="Dalgaard T.S."/>
            <person name="Juul-Madsen H.R."/>
        </authorList>
    </citation>
    <scope>NUCLEOTIDE SEQUENCE [LARGE SCALE GENOMIC DNA]</scope>
    <source>
        <strain evidence="1 2">Pb300</strain>
    </source>
</reference>
<dbReference type="EMBL" id="LZYO01000325">
    <property type="protein sequence ID" value="ODH17723.1"/>
    <property type="molecule type" value="Genomic_DNA"/>
</dbReference>
<gene>
    <name evidence="1" type="ORF">ACO22_06248</name>
</gene>
<evidence type="ECO:0000313" key="2">
    <source>
        <dbReference type="Proteomes" id="UP000242814"/>
    </source>
</evidence>
<feature type="non-terminal residue" evidence="1">
    <location>
        <position position="1"/>
    </location>
</feature>
<dbReference type="AlphaFoldDB" id="A0A1D2J7Z9"/>
<evidence type="ECO:0000313" key="1">
    <source>
        <dbReference type="EMBL" id="ODH17723.1"/>
    </source>
</evidence>
<comment type="caution">
    <text evidence="1">The sequence shown here is derived from an EMBL/GenBank/DDBJ whole genome shotgun (WGS) entry which is preliminary data.</text>
</comment>
<name>A0A1D2J7Z9_PARBR</name>
<protein>
    <submittedName>
        <fullName evidence="1">Uncharacterized protein</fullName>
    </submittedName>
</protein>
<accession>A0A1D2J7Z9</accession>
<dbReference type="Proteomes" id="UP000242814">
    <property type="component" value="Unassembled WGS sequence"/>
</dbReference>
<organism evidence="1 2">
    <name type="scientific">Paracoccidioides brasiliensis</name>
    <dbReference type="NCBI Taxonomy" id="121759"/>
    <lineage>
        <taxon>Eukaryota</taxon>
        <taxon>Fungi</taxon>
        <taxon>Dikarya</taxon>
        <taxon>Ascomycota</taxon>
        <taxon>Pezizomycotina</taxon>
        <taxon>Eurotiomycetes</taxon>
        <taxon>Eurotiomycetidae</taxon>
        <taxon>Onygenales</taxon>
        <taxon>Ajellomycetaceae</taxon>
        <taxon>Paracoccidioides</taxon>
    </lineage>
</organism>